<organism evidence="1 2">
    <name type="scientific">Macrophomina phaseolina (strain MS6)</name>
    <name type="common">Charcoal rot fungus</name>
    <dbReference type="NCBI Taxonomy" id="1126212"/>
    <lineage>
        <taxon>Eukaryota</taxon>
        <taxon>Fungi</taxon>
        <taxon>Dikarya</taxon>
        <taxon>Ascomycota</taxon>
        <taxon>Pezizomycotina</taxon>
        <taxon>Dothideomycetes</taxon>
        <taxon>Dothideomycetes incertae sedis</taxon>
        <taxon>Botryosphaeriales</taxon>
        <taxon>Botryosphaeriaceae</taxon>
        <taxon>Macrophomina</taxon>
    </lineage>
</organism>
<comment type="caution">
    <text evidence="1">The sequence shown here is derived from an EMBL/GenBank/DDBJ whole genome shotgun (WGS) entry which is preliminary data.</text>
</comment>
<name>K2S6H2_MACPH</name>
<dbReference type="VEuPathDB" id="FungiDB:MPH_10517"/>
<dbReference type="OrthoDB" id="3945882at2759"/>
<reference evidence="1 2" key="1">
    <citation type="journal article" date="2012" name="BMC Genomics">
        <title>Tools to kill: Genome of one of the most destructive plant pathogenic fungi Macrophomina phaseolina.</title>
        <authorList>
            <person name="Islam M.S."/>
            <person name="Haque M.S."/>
            <person name="Islam M.M."/>
            <person name="Emdad E.M."/>
            <person name="Halim A."/>
            <person name="Hossen Q.M.M."/>
            <person name="Hossain M.Z."/>
            <person name="Ahmed B."/>
            <person name="Rahim S."/>
            <person name="Rahman M.S."/>
            <person name="Alam M.M."/>
            <person name="Hou S."/>
            <person name="Wan X."/>
            <person name="Saito J.A."/>
            <person name="Alam M."/>
        </authorList>
    </citation>
    <scope>NUCLEOTIDE SEQUENCE [LARGE SCALE GENOMIC DNA]</scope>
    <source>
        <strain evidence="1 2">MS6</strain>
    </source>
</reference>
<evidence type="ECO:0000313" key="1">
    <source>
        <dbReference type="EMBL" id="EKG12400.1"/>
    </source>
</evidence>
<gene>
    <name evidence="1" type="ORF">MPH_10517</name>
</gene>
<evidence type="ECO:0000313" key="2">
    <source>
        <dbReference type="Proteomes" id="UP000007129"/>
    </source>
</evidence>
<dbReference type="AlphaFoldDB" id="K2S6H2"/>
<sequence>MPFLKNKLTLIKKKKNCTFAVLRRNHELLHDLSSHRSTTHLRAMIPTITNTLRPHPSITLEVSPLIPKDAGEFSLPSTSAFDLTDADTPTIETWDGDTPTAATATPALFVLPPSAVPWPPRVCAAPLSTHHRLRCGHVVRTPFLTPCGANCAHVSGALGSTTPALSFVIDAFRCVACVEGVVKLEAEGKREAFVRMLEGNREVVLEWEENVMLEAYMRIVVREMEGRRSRLLELGRSSEGAEERDGHARMCP</sequence>
<dbReference type="EMBL" id="AHHD01000451">
    <property type="protein sequence ID" value="EKG12400.1"/>
    <property type="molecule type" value="Genomic_DNA"/>
</dbReference>
<dbReference type="Proteomes" id="UP000007129">
    <property type="component" value="Unassembled WGS sequence"/>
</dbReference>
<dbReference type="InParanoid" id="K2S6H2"/>
<dbReference type="HOGENOM" id="CLU_1102972_0_0_1"/>
<accession>K2S6H2</accession>
<protein>
    <submittedName>
        <fullName evidence="1">Uncharacterized protein</fullName>
    </submittedName>
</protein>
<proteinExistence type="predicted"/>